<comment type="subcellular location">
    <subcellularLocation>
        <location evidence="1">Membrane</location>
        <topology evidence="1">Multi-pass membrane protein</topology>
    </subcellularLocation>
</comment>
<feature type="transmembrane region" description="Helical" evidence="10">
    <location>
        <begin position="154"/>
        <end position="174"/>
    </location>
</feature>
<feature type="domain" description="G-protein coupled receptors family 1 profile" evidence="11">
    <location>
        <begin position="359"/>
        <end position="476"/>
    </location>
</feature>
<keyword evidence="7 9" id="KW-0675">Receptor</keyword>
<dbReference type="PANTHER" id="PTHR24243">
    <property type="entry name" value="G-PROTEIN COUPLED RECEPTOR"/>
    <property type="match status" value="1"/>
</dbReference>
<keyword evidence="13" id="KW-1185">Reference proteome</keyword>
<keyword evidence="3 9" id="KW-0812">Transmembrane</keyword>
<keyword evidence="6 10" id="KW-0472">Membrane</keyword>
<feature type="transmembrane region" description="Helical" evidence="10">
    <location>
        <begin position="79"/>
        <end position="102"/>
    </location>
</feature>
<protein>
    <recommendedName>
        <fullName evidence="11">G-protein coupled receptors family 1 profile domain-containing protein</fullName>
    </recommendedName>
</protein>
<proteinExistence type="inferred from homology"/>
<dbReference type="PROSITE" id="PS50262">
    <property type="entry name" value="G_PROTEIN_RECEP_F1_2"/>
    <property type="match status" value="2"/>
</dbReference>
<dbReference type="GO" id="GO:0004930">
    <property type="term" value="F:G protein-coupled receptor activity"/>
    <property type="evidence" value="ECO:0007669"/>
    <property type="project" value="UniProtKB-KW"/>
</dbReference>
<dbReference type="PANTHER" id="PTHR24243:SF233">
    <property type="entry name" value="THYROTROPIN-RELEASING HORMONE RECEPTOR"/>
    <property type="match status" value="1"/>
</dbReference>
<evidence type="ECO:0000256" key="6">
    <source>
        <dbReference type="ARBA" id="ARBA00023136"/>
    </source>
</evidence>
<dbReference type="Pfam" id="PF00001">
    <property type="entry name" value="7tm_1"/>
    <property type="match status" value="2"/>
</dbReference>
<feature type="transmembrane region" description="Helical" evidence="10">
    <location>
        <begin position="296"/>
        <end position="323"/>
    </location>
</feature>
<dbReference type="Gene3D" id="1.20.1070.10">
    <property type="entry name" value="Rhodopsin 7-helix transmembrane proteins"/>
    <property type="match status" value="2"/>
</dbReference>
<accession>A0AAD7YHT2</accession>
<dbReference type="GO" id="GO:0005886">
    <property type="term" value="C:plasma membrane"/>
    <property type="evidence" value="ECO:0007669"/>
    <property type="project" value="TreeGrafter"/>
</dbReference>
<dbReference type="EMBL" id="JARGEI010000018">
    <property type="protein sequence ID" value="KAJ8715493.1"/>
    <property type="molecule type" value="Genomic_DNA"/>
</dbReference>
<keyword evidence="8 9" id="KW-0807">Transducer</keyword>
<sequence>MISTTDFTHTPTNVNTLHYDCTNLTYNYKNATHNCTYETSDEYENSGFGKANFSNATYAMSNDNFTEYAEIPYYIKATSMTFCIVIMCLGVIGNVMVPIVILKTKDMRNSTNIFLVNLSIADLMVLLVCTPTVLVEVNSKPETWVLGKELCLAVPFVELTVTHASVLTILAISFERYYAICEPLRAGYVCTKTRATLICALVWFFAALFTSPILAIAEHHTVTRHDGTAYGQCLTQAVTFWQITFFIAIIILLYVLPLIILIVLYSVIAKNLITAASKVVMNKTVDPYNTRARKQVILMLGTVVLCFFLCLMPYRALTLWIIITPPEFYDDFSPEKCPILAVATFTYEMYDDGTEYPVCLTQADTFWSALFFILTIAVFFIVPLGVLLILYSVIAKNLMENPVIIAQNTKNTSNTGNVVRYRKQVILMLGTVVLSFFLCLLPFKALTLWIIVFPPETIMSLGMLEGIYIINLPAVP</sequence>
<evidence type="ECO:0000256" key="3">
    <source>
        <dbReference type="ARBA" id="ARBA00022692"/>
    </source>
</evidence>
<evidence type="ECO:0000256" key="8">
    <source>
        <dbReference type="ARBA" id="ARBA00023224"/>
    </source>
</evidence>
<evidence type="ECO:0000256" key="7">
    <source>
        <dbReference type="ARBA" id="ARBA00023170"/>
    </source>
</evidence>
<dbReference type="PRINTS" id="PR00237">
    <property type="entry name" value="GPCRRHODOPSN"/>
</dbReference>
<feature type="domain" description="G-protein coupled receptors family 1 profile" evidence="11">
    <location>
        <begin position="93"/>
        <end position="319"/>
    </location>
</feature>
<evidence type="ECO:0000256" key="2">
    <source>
        <dbReference type="ARBA" id="ARBA00010663"/>
    </source>
</evidence>
<evidence type="ECO:0000256" key="10">
    <source>
        <dbReference type="SAM" id="Phobius"/>
    </source>
</evidence>
<organism evidence="12 13">
    <name type="scientific">Mythimna separata</name>
    <name type="common">Oriental armyworm</name>
    <name type="synonym">Pseudaletia separata</name>
    <dbReference type="NCBI Taxonomy" id="271217"/>
    <lineage>
        <taxon>Eukaryota</taxon>
        <taxon>Metazoa</taxon>
        <taxon>Ecdysozoa</taxon>
        <taxon>Arthropoda</taxon>
        <taxon>Hexapoda</taxon>
        <taxon>Insecta</taxon>
        <taxon>Pterygota</taxon>
        <taxon>Neoptera</taxon>
        <taxon>Endopterygota</taxon>
        <taxon>Lepidoptera</taxon>
        <taxon>Glossata</taxon>
        <taxon>Ditrysia</taxon>
        <taxon>Noctuoidea</taxon>
        <taxon>Noctuidae</taxon>
        <taxon>Noctuinae</taxon>
        <taxon>Hadenini</taxon>
        <taxon>Mythimna</taxon>
    </lineage>
</organism>
<feature type="transmembrane region" description="Helical" evidence="10">
    <location>
        <begin position="425"/>
        <end position="452"/>
    </location>
</feature>
<evidence type="ECO:0000259" key="11">
    <source>
        <dbReference type="PROSITE" id="PS50262"/>
    </source>
</evidence>
<feature type="transmembrane region" description="Helical" evidence="10">
    <location>
        <begin position="366"/>
        <end position="391"/>
    </location>
</feature>
<dbReference type="AlphaFoldDB" id="A0AAD7YHT2"/>
<evidence type="ECO:0000256" key="5">
    <source>
        <dbReference type="ARBA" id="ARBA00023040"/>
    </source>
</evidence>
<dbReference type="PROSITE" id="PS00237">
    <property type="entry name" value="G_PROTEIN_RECEP_F1_1"/>
    <property type="match status" value="1"/>
</dbReference>
<evidence type="ECO:0000313" key="12">
    <source>
        <dbReference type="EMBL" id="KAJ8715493.1"/>
    </source>
</evidence>
<evidence type="ECO:0000256" key="4">
    <source>
        <dbReference type="ARBA" id="ARBA00022989"/>
    </source>
</evidence>
<name>A0AAD7YHT2_MYTSE</name>
<reference evidence="12" key="1">
    <citation type="submission" date="2023-03" db="EMBL/GenBank/DDBJ databases">
        <title>Chromosome-level genomes of two armyworms, Mythimna separata and Mythimna loreyi, provide insights into the biosynthesis and reception of sex pheromones.</title>
        <authorList>
            <person name="Zhao H."/>
        </authorList>
    </citation>
    <scope>NUCLEOTIDE SEQUENCE</scope>
    <source>
        <strain evidence="12">BeijingLab</strain>
        <tissue evidence="12">Pupa</tissue>
    </source>
</reference>
<dbReference type="InterPro" id="IPR000276">
    <property type="entry name" value="GPCR_Rhodpsn"/>
</dbReference>
<keyword evidence="5 9" id="KW-0297">G-protein coupled receptor</keyword>
<dbReference type="SUPFAM" id="SSF81321">
    <property type="entry name" value="Family A G protein-coupled receptor-like"/>
    <property type="match status" value="2"/>
</dbReference>
<comment type="similarity">
    <text evidence="2 9">Belongs to the G-protein coupled receptor 1 family.</text>
</comment>
<dbReference type="Proteomes" id="UP001231518">
    <property type="component" value="Chromosome 24"/>
</dbReference>
<evidence type="ECO:0000256" key="1">
    <source>
        <dbReference type="ARBA" id="ARBA00004141"/>
    </source>
</evidence>
<feature type="transmembrane region" description="Helical" evidence="10">
    <location>
        <begin position="114"/>
        <end position="134"/>
    </location>
</feature>
<feature type="transmembrane region" description="Helical" evidence="10">
    <location>
        <begin position="240"/>
        <end position="268"/>
    </location>
</feature>
<evidence type="ECO:0000256" key="9">
    <source>
        <dbReference type="RuleBase" id="RU000688"/>
    </source>
</evidence>
<keyword evidence="4 10" id="KW-1133">Transmembrane helix</keyword>
<comment type="caution">
    <text evidence="12">The sequence shown here is derived from an EMBL/GenBank/DDBJ whole genome shotgun (WGS) entry which is preliminary data.</text>
</comment>
<dbReference type="InterPro" id="IPR017452">
    <property type="entry name" value="GPCR_Rhodpsn_7TM"/>
</dbReference>
<gene>
    <name evidence="12" type="ORF">PYW07_009975</name>
</gene>
<evidence type="ECO:0000313" key="13">
    <source>
        <dbReference type="Proteomes" id="UP001231518"/>
    </source>
</evidence>
<feature type="transmembrane region" description="Helical" evidence="10">
    <location>
        <begin position="195"/>
        <end position="217"/>
    </location>
</feature>